<dbReference type="InterPro" id="IPR024079">
    <property type="entry name" value="MetalloPept_cat_dom_sf"/>
</dbReference>
<protein>
    <recommendedName>
        <fullName evidence="10">Peptidase M43 pregnancy-associated plasma-A domain-containing protein</fullName>
    </recommendedName>
</protein>
<dbReference type="InParanoid" id="F2UP91"/>
<name>F2UP91_SALR5</name>
<dbReference type="AlphaFoldDB" id="F2UP91"/>
<dbReference type="SUPFAM" id="SSF55486">
    <property type="entry name" value="Metalloproteases ('zincins'), catalytic domain"/>
    <property type="match status" value="1"/>
</dbReference>
<feature type="signal peptide" evidence="9">
    <location>
        <begin position="1"/>
        <end position="24"/>
    </location>
</feature>
<feature type="chain" id="PRO_5003288749" description="Peptidase M43 pregnancy-associated plasma-A domain-containing protein" evidence="9">
    <location>
        <begin position="25"/>
        <end position="442"/>
    </location>
</feature>
<dbReference type="RefSeq" id="XP_004988927.1">
    <property type="nucleotide sequence ID" value="XM_004988870.1"/>
</dbReference>
<evidence type="ECO:0000256" key="9">
    <source>
        <dbReference type="SAM" id="SignalP"/>
    </source>
</evidence>
<reference evidence="11" key="1">
    <citation type="submission" date="2009-08" db="EMBL/GenBank/DDBJ databases">
        <title>Annotation of Salpingoeca rosetta.</title>
        <authorList>
            <consortium name="The Broad Institute Genome Sequencing Platform"/>
            <person name="Russ C."/>
            <person name="Cuomo C."/>
            <person name="Burger G."/>
            <person name="Gray M.W."/>
            <person name="Holland P.W.H."/>
            <person name="King N."/>
            <person name="Lang F.B.F."/>
            <person name="Roger A.J."/>
            <person name="Ruiz-Trillo I."/>
            <person name="Young S.K."/>
            <person name="Zeng Q."/>
            <person name="Gargeya S."/>
            <person name="Alvarado L."/>
            <person name="Berlin A."/>
            <person name="Chapman S.B."/>
            <person name="Chen Z."/>
            <person name="Freedman E."/>
            <person name="Gellesch M."/>
            <person name="Goldberg J."/>
            <person name="Griggs A."/>
            <person name="Gujja S."/>
            <person name="Heilman E."/>
            <person name="Heiman D."/>
            <person name="Howarth C."/>
            <person name="Mehta T."/>
            <person name="Neiman D."/>
            <person name="Pearson M."/>
            <person name="Roberts A."/>
            <person name="Saif S."/>
            <person name="Shea T."/>
            <person name="Shenoy N."/>
            <person name="Sisk P."/>
            <person name="Stolte C."/>
            <person name="Sykes S."/>
            <person name="White J."/>
            <person name="Yandava C."/>
            <person name="Haas B."/>
            <person name="Nusbaum C."/>
            <person name="Birren B."/>
        </authorList>
    </citation>
    <scope>NUCLEOTIDE SEQUENCE [LARGE SCALE GENOMIC DNA]</scope>
    <source>
        <strain evidence="11">ATCC 50818</strain>
    </source>
</reference>
<sequence>MRRRSTSAKMLLLLFAVALGCTSSLLHTAVAAEPARCAMPPVATDKADAKAAEAQADAAKREALFKGEGHETMRRQVADYLDTYTIEEIDIPINYIVIFEEDGTGWVPEGQLENQTTVMNERFAGQGVDASKDTGMRFYTANITYINNTLLAYYCGDASLYTIPRYELIDDASEALHVLVCPSDYFLGVAVFPWDAPEDSPMHAINLHYGTLPGGFITSYNAGYTLVHEAGHYFGLLHTFQGTTCSRRGGDFIRDTPAQKYPTNGCPAEVDADTCPHRRGYDNIHNFMDYSYDECLDRFSRWQVVYMRFYTNLFRPTLVNTGRVVETSAQTCADLGWTADGDVCVQTRFESAQCTTGTWYDNHYLCESIGARMCSQEELLNLDIGGRCRRLLRGHSVWSTELCPNDIRGVVELTKNNGRTPGCRDAFVGDATMACCADVGLP</sequence>
<dbReference type="Gene3D" id="3.40.390.10">
    <property type="entry name" value="Collagenase (Catalytic Domain)"/>
    <property type="match status" value="1"/>
</dbReference>
<dbReference type="Proteomes" id="UP000007799">
    <property type="component" value="Unassembled WGS sequence"/>
</dbReference>
<evidence type="ECO:0000256" key="1">
    <source>
        <dbReference type="ARBA" id="ARBA00008721"/>
    </source>
</evidence>
<dbReference type="PANTHER" id="PTHR47466:SF1">
    <property type="entry name" value="METALLOPROTEASE MEP1 (AFU_ORTHOLOGUE AFUA_1G07730)-RELATED"/>
    <property type="match status" value="1"/>
</dbReference>
<evidence type="ECO:0000256" key="4">
    <source>
        <dbReference type="ARBA" id="ARBA00022729"/>
    </source>
</evidence>
<keyword evidence="12" id="KW-1185">Reference proteome</keyword>
<dbReference type="InterPro" id="IPR008754">
    <property type="entry name" value="Peptidase_M43"/>
</dbReference>
<evidence type="ECO:0000256" key="2">
    <source>
        <dbReference type="ARBA" id="ARBA00022670"/>
    </source>
</evidence>
<feature type="domain" description="Peptidase M43 pregnancy-associated plasma-A" evidence="10">
    <location>
        <begin position="216"/>
        <end position="308"/>
    </location>
</feature>
<organism evidence="12">
    <name type="scientific">Salpingoeca rosetta (strain ATCC 50818 / BSB-021)</name>
    <dbReference type="NCBI Taxonomy" id="946362"/>
    <lineage>
        <taxon>Eukaryota</taxon>
        <taxon>Choanoflagellata</taxon>
        <taxon>Craspedida</taxon>
        <taxon>Salpingoecidae</taxon>
        <taxon>Salpingoeca</taxon>
    </lineage>
</organism>
<evidence type="ECO:0000256" key="6">
    <source>
        <dbReference type="ARBA" id="ARBA00022833"/>
    </source>
</evidence>
<dbReference type="PANTHER" id="PTHR47466">
    <property type="match status" value="1"/>
</dbReference>
<evidence type="ECO:0000313" key="12">
    <source>
        <dbReference type="Proteomes" id="UP000007799"/>
    </source>
</evidence>
<keyword evidence="5" id="KW-0378">Hydrolase</keyword>
<dbReference type="GO" id="GO:0008237">
    <property type="term" value="F:metallopeptidase activity"/>
    <property type="evidence" value="ECO:0007669"/>
    <property type="project" value="UniProtKB-KW"/>
</dbReference>
<evidence type="ECO:0000259" key="10">
    <source>
        <dbReference type="Pfam" id="PF05572"/>
    </source>
</evidence>
<proteinExistence type="inferred from homology"/>
<dbReference type="KEGG" id="sre:PTSG_10010"/>
<evidence type="ECO:0000256" key="3">
    <source>
        <dbReference type="ARBA" id="ARBA00022723"/>
    </source>
</evidence>
<dbReference type="STRING" id="946362.F2UP91"/>
<dbReference type="EMBL" id="GL832986">
    <property type="protein sequence ID" value="EGD79446.1"/>
    <property type="molecule type" value="Genomic_DNA"/>
</dbReference>
<evidence type="ECO:0000256" key="7">
    <source>
        <dbReference type="ARBA" id="ARBA00023049"/>
    </source>
</evidence>
<dbReference type="GO" id="GO:0006508">
    <property type="term" value="P:proteolysis"/>
    <property type="evidence" value="ECO:0007669"/>
    <property type="project" value="UniProtKB-KW"/>
</dbReference>
<dbReference type="GO" id="GO:0046872">
    <property type="term" value="F:metal ion binding"/>
    <property type="evidence" value="ECO:0007669"/>
    <property type="project" value="UniProtKB-KW"/>
</dbReference>
<dbReference type="eggNOG" id="ENOG502S6EM">
    <property type="taxonomic scope" value="Eukaryota"/>
</dbReference>
<accession>F2UP91</accession>
<dbReference type="PROSITE" id="PS51257">
    <property type="entry name" value="PROKAR_LIPOPROTEIN"/>
    <property type="match status" value="1"/>
</dbReference>
<keyword evidence="2" id="KW-0645">Protease</keyword>
<evidence type="ECO:0000256" key="8">
    <source>
        <dbReference type="ARBA" id="ARBA00023157"/>
    </source>
</evidence>
<keyword evidence="8" id="KW-1015">Disulfide bond</keyword>
<gene>
    <name evidence="11" type="ORF">PTSG_10010</name>
</gene>
<dbReference type="Pfam" id="PF05572">
    <property type="entry name" value="Peptidase_M43"/>
    <property type="match status" value="1"/>
</dbReference>
<comment type="similarity">
    <text evidence="1">Belongs to the peptidase M43B family.</text>
</comment>
<evidence type="ECO:0000313" key="11">
    <source>
        <dbReference type="EMBL" id="EGD79446.1"/>
    </source>
</evidence>
<dbReference type="OrthoDB" id="536211at2759"/>
<evidence type="ECO:0000256" key="5">
    <source>
        <dbReference type="ARBA" id="ARBA00022801"/>
    </source>
</evidence>
<keyword evidence="4 9" id="KW-0732">Signal</keyword>
<keyword evidence="6" id="KW-0862">Zinc</keyword>
<dbReference type="GeneID" id="16069469"/>
<keyword evidence="7" id="KW-0482">Metalloprotease</keyword>
<keyword evidence="3" id="KW-0479">Metal-binding</keyword>